<reference evidence="9 10" key="1">
    <citation type="submission" date="2019-07" db="EMBL/GenBank/DDBJ databases">
        <title>Whole genome shotgun sequence of Microvirga aerophila NBRC 106136.</title>
        <authorList>
            <person name="Hosoyama A."/>
            <person name="Uohara A."/>
            <person name="Ohji S."/>
            <person name="Ichikawa N."/>
        </authorList>
    </citation>
    <scope>NUCLEOTIDE SEQUENCE [LARGE SCALE GENOMIC DNA]</scope>
    <source>
        <strain evidence="9 10">NBRC 106136</strain>
    </source>
</reference>
<keyword evidence="4 6" id="KW-0057">Aromatic amino acid biosynthesis</keyword>
<evidence type="ECO:0000313" key="10">
    <source>
        <dbReference type="Proteomes" id="UP000321085"/>
    </source>
</evidence>
<dbReference type="Pfam" id="PF18317">
    <property type="entry name" value="SDH_C"/>
    <property type="match status" value="1"/>
</dbReference>
<protein>
    <recommendedName>
        <fullName evidence="6">Shikimate dehydrogenase (NADP(+))</fullName>
        <shortName evidence="6">SDH</shortName>
        <ecNumber evidence="6">1.1.1.25</ecNumber>
    </recommendedName>
</protein>
<evidence type="ECO:0000259" key="7">
    <source>
        <dbReference type="Pfam" id="PF08501"/>
    </source>
</evidence>
<feature type="binding site" evidence="6">
    <location>
        <position position="275"/>
    </location>
    <ligand>
        <name>NADP(+)</name>
        <dbReference type="ChEBI" id="CHEBI:58349"/>
    </ligand>
</feature>
<dbReference type="InterPro" id="IPR046346">
    <property type="entry name" value="Aminoacid_DH-like_N_sf"/>
</dbReference>
<dbReference type="PANTHER" id="PTHR21089:SF1">
    <property type="entry name" value="BIFUNCTIONAL 3-DEHYDROQUINATE DEHYDRATASE_SHIKIMATE DEHYDROGENASE, CHLOROPLASTIC"/>
    <property type="match status" value="1"/>
</dbReference>
<keyword evidence="2 6" id="KW-0028">Amino-acid biosynthesis</keyword>
<comment type="caution">
    <text evidence="9">The sequence shown here is derived from an EMBL/GenBank/DDBJ whole genome shotgun (WGS) entry which is preliminary data.</text>
</comment>
<dbReference type="GO" id="GO:0050661">
    <property type="term" value="F:NADP binding"/>
    <property type="evidence" value="ECO:0007669"/>
    <property type="project" value="TreeGrafter"/>
</dbReference>
<dbReference type="SUPFAM" id="SSF53223">
    <property type="entry name" value="Aminoacid dehydrogenase-like, N-terminal domain"/>
    <property type="match status" value="1"/>
</dbReference>
<comment type="function">
    <text evidence="6">Involved in the biosynthesis of the chorismate, which leads to the biosynthesis of aromatic amino acids. Catalyzes the reversible NADPH linked reduction of 3-dehydroshikimate (DHSA) to yield shikimate (SA).</text>
</comment>
<comment type="caution">
    <text evidence="6">Lacks conserved residue(s) required for the propagation of feature annotation.</text>
</comment>
<evidence type="ECO:0000256" key="3">
    <source>
        <dbReference type="ARBA" id="ARBA00023002"/>
    </source>
</evidence>
<organism evidence="9 10">
    <name type="scientific">Microvirga aerophila</name>
    <dbReference type="NCBI Taxonomy" id="670291"/>
    <lineage>
        <taxon>Bacteria</taxon>
        <taxon>Pseudomonadati</taxon>
        <taxon>Pseudomonadota</taxon>
        <taxon>Alphaproteobacteria</taxon>
        <taxon>Hyphomicrobiales</taxon>
        <taxon>Methylobacteriaceae</taxon>
        <taxon>Microvirga</taxon>
    </lineage>
</organism>
<feature type="binding site" evidence="6">
    <location>
        <position position="136"/>
    </location>
    <ligand>
        <name>shikimate</name>
        <dbReference type="ChEBI" id="CHEBI:36208"/>
    </ligand>
</feature>
<name>A0A512BY97_9HYPH</name>
<evidence type="ECO:0000256" key="2">
    <source>
        <dbReference type="ARBA" id="ARBA00022605"/>
    </source>
</evidence>
<dbReference type="HAMAP" id="MF_00222">
    <property type="entry name" value="Shikimate_DH_AroE"/>
    <property type="match status" value="1"/>
</dbReference>
<dbReference type="InterPro" id="IPR036291">
    <property type="entry name" value="NAD(P)-bd_dom_sf"/>
</dbReference>
<feature type="domain" description="Shikimate dehydrogenase substrate binding N-terminal" evidence="7">
    <location>
        <begin position="36"/>
        <end position="123"/>
    </location>
</feature>
<feature type="binding site" evidence="6">
    <location>
        <position position="112"/>
    </location>
    <ligand>
        <name>NADP(+)</name>
        <dbReference type="ChEBI" id="CHEBI:58349"/>
    </ligand>
</feature>
<keyword evidence="6" id="KW-0521">NADP</keyword>
<sequence>MIMSQLSDRTTSEQAGPTEMAAAALSSLTRSVLCGLIGQGIQGSLTPVLHEVEGAAQRIPYVYRLIDLEQIGRGVQDLPDILTAAESLGFNGLNITHPCKQAVIPLLTELSETARALGAVNTVLFKDGKRMGHNTDWNGFAEPFRRKMADVKRNRVVQLGAGGAAAAVGHAALTLGVAELTLFDLDQARAEQLAAKLSAHFGAGRAKAGQDLATAVQSADGLINTTPVGMTSHPGMPLPADLLRPDLWVADIIYFPLETELLKRAKALGARTLGGGGMAVFQAVEAFRLFTGIEPDSDRMRAHFAALRPG</sequence>
<dbReference type="Proteomes" id="UP000321085">
    <property type="component" value="Unassembled WGS sequence"/>
</dbReference>
<feature type="binding site" evidence="6">
    <location>
        <position position="282"/>
    </location>
    <ligand>
        <name>shikimate</name>
        <dbReference type="ChEBI" id="CHEBI:36208"/>
    </ligand>
</feature>
<dbReference type="PANTHER" id="PTHR21089">
    <property type="entry name" value="SHIKIMATE DEHYDROGENASE"/>
    <property type="match status" value="1"/>
</dbReference>
<dbReference type="EC" id="1.1.1.25" evidence="6"/>
<feature type="domain" description="SDH C-terminal" evidence="8">
    <location>
        <begin position="277"/>
        <end position="302"/>
    </location>
</feature>
<dbReference type="NCBIfam" id="NF009201">
    <property type="entry name" value="PRK12549.1"/>
    <property type="match status" value="1"/>
</dbReference>
<dbReference type="CDD" id="cd01065">
    <property type="entry name" value="NAD_bind_Shikimate_DH"/>
    <property type="match status" value="1"/>
</dbReference>
<accession>A0A512BY97</accession>
<dbReference type="GO" id="GO:0008652">
    <property type="term" value="P:amino acid biosynthetic process"/>
    <property type="evidence" value="ECO:0007669"/>
    <property type="project" value="UniProtKB-KW"/>
</dbReference>
<dbReference type="EMBL" id="BJYU01000081">
    <property type="protein sequence ID" value="GEO16928.1"/>
    <property type="molecule type" value="Genomic_DNA"/>
</dbReference>
<dbReference type="SUPFAM" id="SSF51735">
    <property type="entry name" value="NAD(P)-binding Rossmann-fold domains"/>
    <property type="match status" value="1"/>
</dbReference>
<comment type="pathway">
    <text evidence="1 6">Metabolic intermediate biosynthesis; chorismate biosynthesis; chorismate from D-erythrose 4-phosphate and phosphoenolpyruvate: step 4/7.</text>
</comment>
<feature type="binding site" evidence="6">
    <location>
        <begin position="160"/>
        <end position="164"/>
    </location>
    <ligand>
        <name>NADP(+)</name>
        <dbReference type="ChEBI" id="CHEBI:58349"/>
    </ligand>
</feature>
<dbReference type="GO" id="GO:0019632">
    <property type="term" value="P:shikimate metabolic process"/>
    <property type="evidence" value="ECO:0007669"/>
    <property type="project" value="TreeGrafter"/>
</dbReference>
<evidence type="ECO:0000259" key="8">
    <source>
        <dbReference type="Pfam" id="PF18317"/>
    </source>
</evidence>
<dbReference type="InterPro" id="IPR041121">
    <property type="entry name" value="SDH_C"/>
</dbReference>
<comment type="subunit">
    <text evidence="6">Homodimer.</text>
</comment>
<keyword evidence="3 6" id="KW-0560">Oxidoreductase</keyword>
<evidence type="ECO:0000256" key="5">
    <source>
        <dbReference type="ARBA" id="ARBA00060613"/>
    </source>
</evidence>
<dbReference type="InterPro" id="IPR022893">
    <property type="entry name" value="Shikimate_DH_fam"/>
</dbReference>
<dbReference type="GO" id="GO:0009073">
    <property type="term" value="P:aromatic amino acid family biosynthetic process"/>
    <property type="evidence" value="ECO:0007669"/>
    <property type="project" value="UniProtKB-KW"/>
</dbReference>
<dbReference type="Gene3D" id="3.40.50.10860">
    <property type="entry name" value="Leucine Dehydrogenase, chain A, domain 1"/>
    <property type="match status" value="1"/>
</dbReference>
<proteinExistence type="inferred from homology"/>
<dbReference type="UniPathway" id="UPA00053">
    <property type="reaction ID" value="UER00087"/>
</dbReference>
<dbReference type="NCBIfam" id="NF001319">
    <property type="entry name" value="PRK00258.3-3"/>
    <property type="match status" value="1"/>
</dbReference>
<dbReference type="FunFam" id="3.40.50.720:FF:000086">
    <property type="entry name" value="Quinate/shikimate dehydrogenase"/>
    <property type="match status" value="1"/>
</dbReference>
<comment type="catalytic activity">
    <reaction evidence="6">
        <text>shikimate + NADP(+) = 3-dehydroshikimate + NADPH + H(+)</text>
        <dbReference type="Rhea" id="RHEA:17737"/>
        <dbReference type="ChEBI" id="CHEBI:15378"/>
        <dbReference type="ChEBI" id="CHEBI:16630"/>
        <dbReference type="ChEBI" id="CHEBI:36208"/>
        <dbReference type="ChEBI" id="CHEBI:57783"/>
        <dbReference type="ChEBI" id="CHEBI:58349"/>
        <dbReference type="EC" id="1.1.1.25"/>
    </reaction>
</comment>
<feature type="binding site" evidence="6">
    <location>
        <begin position="44"/>
        <end position="46"/>
    </location>
    <ligand>
        <name>shikimate</name>
        <dbReference type="ChEBI" id="CHEBI:36208"/>
    </ligand>
</feature>
<feature type="binding site" evidence="6">
    <location>
        <position position="254"/>
    </location>
    <ligand>
        <name>shikimate</name>
        <dbReference type="ChEBI" id="CHEBI:36208"/>
    </ligand>
</feature>
<evidence type="ECO:0000256" key="6">
    <source>
        <dbReference type="HAMAP-Rule" id="MF_00222"/>
    </source>
</evidence>
<evidence type="ECO:0000256" key="1">
    <source>
        <dbReference type="ARBA" id="ARBA00004871"/>
    </source>
</evidence>
<dbReference type="Gene3D" id="3.40.50.720">
    <property type="entry name" value="NAD(P)-binding Rossmann-like Domain"/>
    <property type="match status" value="1"/>
</dbReference>
<feature type="binding site" evidence="6">
    <location>
        <position position="121"/>
    </location>
    <ligand>
        <name>shikimate</name>
        <dbReference type="ChEBI" id="CHEBI:36208"/>
    </ligand>
</feature>
<dbReference type="AlphaFoldDB" id="A0A512BY97"/>
<dbReference type="Pfam" id="PF08501">
    <property type="entry name" value="Shikimate_dh_N"/>
    <property type="match status" value="1"/>
</dbReference>
<evidence type="ECO:0000313" key="9">
    <source>
        <dbReference type="EMBL" id="GEO16928.1"/>
    </source>
</evidence>
<dbReference type="GO" id="GO:0004764">
    <property type="term" value="F:shikimate 3-dehydrogenase (NADP+) activity"/>
    <property type="evidence" value="ECO:0007669"/>
    <property type="project" value="UniProtKB-UniRule"/>
</dbReference>
<dbReference type="GO" id="GO:0009423">
    <property type="term" value="P:chorismate biosynthetic process"/>
    <property type="evidence" value="ECO:0007669"/>
    <property type="project" value="UniProtKB-UniRule"/>
</dbReference>
<feature type="binding site" evidence="6">
    <location>
        <position position="96"/>
    </location>
    <ligand>
        <name>shikimate</name>
        <dbReference type="ChEBI" id="CHEBI:36208"/>
    </ligand>
</feature>
<dbReference type="InterPro" id="IPR013708">
    <property type="entry name" value="Shikimate_DH-bd_N"/>
</dbReference>
<dbReference type="GO" id="GO:0005829">
    <property type="term" value="C:cytosol"/>
    <property type="evidence" value="ECO:0007669"/>
    <property type="project" value="TreeGrafter"/>
</dbReference>
<gene>
    <name evidence="9" type="primary">aroE_2</name>
    <name evidence="6" type="synonym">aroE</name>
    <name evidence="9" type="ORF">MAE02_46240</name>
</gene>
<evidence type="ECO:0000256" key="4">
    <source>
        <dbReference type="ARBA" id="ARBA00023141"/>
    </source>
</evidence>
<keyword evidence="10" id="KW-1185">Reference proteome</keyword>
<comment type="similarity">
    <text evidence="6">Belongs to the shikimate dehydrogenase family.</text>
</comment>
<feature type="binding site" evidence="6">
    <location>
        <position position="252"/>
    </location>
    <ligand>
        <name>NADP(+)</name>
        <dbReference type="ChEBI" id="CHEBI:58349"/>
    </ligand>
</feature>
<comment type="pathway">
    <text evidence="5">Aromatic compound metabolism; 3,4-dihydroxybenzoate biosynthesis; 3-dehydroquinate from D-quinate (NAD(+) route).</text>
</comment>
<feature type="active site" description="Proton acceptor" evidence="6">
    <location>
        <position position="100"/>
    </location>
</feature>